<keyword evidence="3" id="KW-1185">Reference proteome</keyword>
<evidence type="ECO:0000313" key="2">
    <source>
        <dbReference type="EMBL" id="WVZ89093.1"/>
    </source>
</evidence>
<name>A0AAQ3UDC1_PASNO</name>
<dbReference type="EMBL" id="CP144752">
    <property type="protein sequence ID" value="WVZ89093.1"/>
    <property type="molecule type" value="Genomic_DNA"/>
</dbReference>
<gene>
    <name evidence="2" type="ORF">U9M48_035547</name>
</gene>
<feature type="region of interest" description="Disordered" evidence="1">
    <location>
        <begin position="76"/>
        <end position="138"/>
    </location>
</feature>
<dbReference type="AlphaFoldDB" id="A0AAQ3UDC1"/>
<evidence type="ECO:0000256" key="1">
    <source>
        <dbReference type="SAM" id="MobiDB-lite"/>
    </source>
</evidence>
<accession>A0AAQ3UDC1</accession>
<reference evidence="2 3" key="1">
    <citation type="submission" date="2024-02" db="EMBL/GenBank/DDBJ databases">
        <title>High-quality chromosome-scale genome assembly of Pensacola bahiagrass (Paspalum notatum Flugge var. saurae).</title>
        <authorList>
            <person name="Vega J.M."/>
            <person name="Podio M."/>
            <person name="Orjuela J."/>
            <person name="Siena L.A."/>
            <person name="Pessino S.C."/>
            <person name="Combes M.C."/>
            <person name="Mariac C."/>
            <person name="Albertini E."/>
            <person name="Pupilli F."/>
            <person name="Ortiz J.P.A."/>
            <person name="Leblanc O."/>
        </authorList>
    </citation>
    <scope>NUCLEOTIDE SEQUENCE [LARGE SCALE GENOMIC DNA]</scope>
    <source>
        <strain evidence="2">R1</strain>
        <tissue evidence="2">Leaf</tissue>
    </source>
</reference>
<feature type="compositionally biased region" description="Basic residues" evidence="1">
    <location>
        <begin position="93"/>
        <end position="105"/>
    </location>
</feature>
<sequence>MVCQRCRCTPFCHRAPALALAAAFVSNFRHQSSKVRRAAGPAVQFRLHGVSLAQLTPVSSSQYLGDPVPLVLGPRFCPSAPVPRSPPPQSASSHRRPPLLPRRRIRAPDVNPPVEFEEQPPEASEQQQGINFEEGKLG</sequence>
<organism evidence="2 3">
    <name type="scientific">Paspalum notatum var. saurae</name>
    <dbReference type="NCBI Taxonomy" id="547442"/>
    <lineage>
        <taxon>Eukaryota</taxon>
        <taxon>Viridiplantae</taxon>
        <taxon>Streptophyta</taxon>
        <taxon>Embryophyta</taxon>
        <taxon>Tracheophyta</taxon>
        <taxon>Spermatophyta</taxon>
        <taxon>Magnoliopsida</taxon>
        <taxon>Liliopsida</taxon>
        <taxon>Poales</taxon>
        <taxon>Poaceae</taxon>
        <taxon>PACMAD clade</taxon>
        <taxon>Panicoideae</taxon>
        <taxon>Andropogonodae</taxon>
        <taxon>Paspaleae</taxon>
        <taxon>Paspalinae</taxon>
        <taxon>Paspalum</taxon>
    </lineage>
</organism>
<proteinExistence type="predicted"/>
<dbReference type="Proteomes" id="UP001341281">
    <property type="component" value="Chromosome 08"/>
</dbReference>
<protein>
    <submittedName>
        <fullName evidence="2">Uncharacterized protein</fullName>
    </submittedName>
</protein>
<evidence type="ECO:0000313" key="3">
    <source>
        <dbReference type="Proteomes" id="UP001341281"/>
    </source>
</evidence>
<feature type="compositionally biased region" description="Pro residues" evidence="1">
    <location>
        <begin position="80"/>
        <end position="89"/>
    </location>
</feature>